<dbReference type="Proteomes" id="UP001154329">
    <property type="component" value="Chromosome 4"/>
</dbReference>
<protein>
    <submittedName>
        <fullName evidence="2">Uncharacterized protein</fullName>
    </submittedName>
</protein>
<proteinExistence type="predicted"/>
<keyword evidence="3" id="KW-1185">Reference proteome</keyword>
<reference evidence="2" key="2">
    <citation type="submission" date="2022-10" db="EMBL/GenBank/DDBJ databases">
        <authorList>
            <consortium name="ENA_rothamsted_submissions"/>
            <consortium name="culmorum"/>
            <person name="King R."/>
        </authorList>
    </citation>
    <scope>NUCLEOTIDE SEQUENCE</scope>
</reference>
<reference evidence="2" key="1">
    <citation type="submission" date="2022-02" db="EMBL/GenBank/DDBJ databases">
        <authorList>
            <person name="King R."/>
        </authorList>
    </citation>
    <scope>NUCLEOTIDE SEQUENCE</scope>
</reference>
<feature type="compositionally biased region" description="Basic residues" evidence="1">
    <location>
        <begin position="138"/>
        <end position="149"/>
    </location>
</feature>
<name>A0A9P0JF11_APHGO</name>
<sequence>MSGRCCPFVATLRRLSGGGPEDLRLSAAASVVSRAGRRAKRVRSRYKVYTEPSEGATVAPGPGSGFRVIEHEYVFDETVSRRFVRRYHFSGAETIFPLAPCKTNLVPPDQAGGPRRRDTRKKKTHTLMERRLGDRGSKKVSKKKPTRFEKKFRKRECLKKKIYQNDTRRADEFLK</sequence>
<dbReference type="AlphaFoldDB" id="A0A9P0JF11"/>
<feature type="compositionally biased region" description="Basic and acidic residues" evidence="1">
    <location>
        <begin position="126"/>
        <end position="137"/>
    </location>
</feature>
<organism evidence="2 3">
    <name type="scientific">Aphis gossypii</name>
    <name type="common">Cotton aphid</name>
    <dbReference type="NCBI Taxonomy" id="80765"/>
    <lineage>
        <taxon>Eukaryota</taxon>
        <taxon>Metazoa</taxon>
        <taxon>Ecdysozoa</taxon>
        <taxon>Arthropoda</taxon>
        <taxon>Hexapoda</taxon>
        <taxon>Insecta</taxon>
        <taxon>Pterygota</taxon>
        <taxon>Neoptera</taxon>
        <taxon>Paraneoptera</taxon>
        <taxon>Hemiptera</taxon>
        <taxon>Sternorrhyncha</taxon>
        <taxon>Aphidomorpha</taxon>
        <taxon>Aphidoidea</taxon>
        <taxon>Aphididae</taxon>
        <taxon>Aphidini</taxon>
        <taxon>Aphis</taxon>
        <taxon>Aphis</taxon>
    </lineage>
</organism>
<evidence type="ECO:0000313" key="2">
    <source>
        <dbReference type="EMBL" id="CAH1737533.1"/>
    </source>
</evidence>
<dbReference type="EMBL" id="OU899037">
    <property type="protein sequence ID" value="CAH1737533.1"/>
    <property type="molecule type" value="Genomic_DNA"/>
</dbReference>
<evidence type="ECO:0000256" key="1">
    <source>
        <dbReference type="SAM" id="MobiDB-lite"/>
    </source>
</evidence>
<feature type="region of interest" description="Disordered" evidence="1">
    <location>
        <begin position="106"/>
        <end position="149"/>
    </location>
</feature>
<gene>
    <name evidence="2" type="ORF">APHIGO_LOCUS11053</name>
</gene>
<accession>A0A9P0JF11</accession>
<evidence type="ECO:0000313" key="3">
    <source>
        <dbReference type="Proteomes" id="UP001154329"/>
    </source>
</evidence>